<keyword evidence="3" id="KW-1185">Reference proteome</keyword>
<gene>
    <name evidence="2" type="ORF">NLU14_15005</name>
</gene>
<evidence type="ECO:0000313" key="3">
    <source>
        <dbReference type="Proteomes" id="UP001143391"/>
    </source>
</evidence>
<evidence type="ECO:0000313" key="2">
    <source>
        <dbReference type="EMBL" id="MDF0751534.1"/>
    </source>
</evidence>
<keyword evidence="1" id="KW-0732">Signal</keyword>
<dbReference type="NCBIfam" id="TIGR02595">
    <property type="entry name" value="PEP_CTERM"/>
    <property type="match status" value="1"/>
</dbReference>
<proteinExistence type="predicted"/>
<feature type="chain" id="PRO_5047452328" evidence="1">
    <location>
        <begin position="22"/>
        <end position="236"/>
    </location>
</feature>
<organism evidence="2 3">
    <name type="scientific">Marinobacter iranensis</name>
    <dbReference type="NCBI Taxonomy" id="2962607"/>
    <lineage>
        <taxon>Bacteria</taxon>
        <taxon>Pseudomonadati</taxon>
        <taxon>Pseudomonadota</taxon>
        <taxon>Gammaproteobacteria</taxon>
        <taxon>Pseudomonadales</taxon>
        <taxon>Marinobacteraceae</taxon>
        <taxon>Marinobacter</taxon>
    </lineage>
</organism>
<feature type="signal peptide" evidence="1">
    <location>
        <begin position="1"/>
        <end position="21"/>
    </location>
</feature>
<name>A0ABT5YD85_9GAMM</name>
<evidence type="ECO:0000256" key="1">
    <source>
        <dbReference type="SAM" id="SignalP"/>
    </source>
</evidence>
<dbReference type="EMBL" id="JANCMW010000010">
    <property type="protein sequence ID" value="MDF0751534.1"/>
    <property type="molecule type" value="Genomic_DNA"/>
</dbReference>
<dbReference type="InterPro" id="IPR013424">
    <property type="entry name" value="Ice-binding_C"/>
</dbReference>
<protein>
    <submittedName>
        <fullName evidence="2">PEP-CTERM sorting domain-containing protein</fullName>
    </submittedName>
</protein>
<dbReference type="Proteomes" id="UP001143391">
    <property type="component" value="Unassembled WGS sequence"/>
</dbReference>
<accession>A0ABT5YD85</accession>
<reference evidence="2" key="1">
    <citation type="submission" date="2022-07" db="EMBL/GenBank/DDBJ databases">
        <title>Marinobacter iranensis a new bacterium isolate from a hipersaline lake in Iran.</title>
        <authorList>
            <person name="Mohammad A.M.A."/>
            <person name="Cristina S.-P."/>
            <person name="Antonio V."/>
        </authorList>
    </citation>
    <scope>NUCLEOTIDE SEQUENCE</scope>
    <source>
        <strain evidence="2">71-i</strain>
    </source>
</reference>
<comment type="caution">
    <text evidence="2">The sequence shown here is derived from an EMBL/GenBank/DDBJ whole genome shotgun (WGS) entry which is preliminary data.</text>
</comment>
<sequence>MQRFVPNIILLSFFVSASASASSITGVDLGALDVGAKIVGPVGPDVEVSLINADGDSVGDLRSSVSCPSGFTKCTPSSNSPGTIYTYSHTVIPGVDQPNDAPFPKPSTVLGFDDVGTFSLGFAAEGFNGVAGYDFGEADAAGVGFTIELADSGELVWMTDSEGWDWDTGEPITFFWQTTRPPAGPGGVYSISNATGDGTGNGPVPAAKEVPESATALLLVTGLAWIGYRRKLAAMN</sequence>
<dbReference type="RefSeq" id="WP_275707911.1">
    <property type="nucleotide sequence ID" value="NZ_JANCMW010000010.1"/>
</dbReference>